<accession>G9WVU3</accession>
<dbReference type="SUPFAM" id="SSF56300">
    <property type="entry name" value="Metallo-dependent phosphatases"/>
    <property type="match status" value="1"/>
</dbReference>
<comment type="similarity">
    <text evidence="1">Belongs to the metallophosphoesterase superfamily. YfcE family.</text>
</comment>
<dbReference type="InterPro" id="IPR050126">
    <property type="entry name" value="Ap4A_hydrolase"/>
</dbReference>
<gene>
    <name evidence="3" type="ORF">HMPREF9624_01027</name>
</gene>
<dbReference type="InterPro" id="IPR029052">
    <property type="entry name" value="Metallo-depent_PP-like"/>
</dbReference>
<dbReference type="RefSeq" id="WP_009536840.1">
    <property type="nucleotide sequence ID" value="NZ_JH414505.1"/>
</dbReference>
<dbReference type="PIRSF" id="PIRSF000883">
    <property type="entry name" value="Pesterase_MJ0912"/>
    <property type="match status" value="1"/>
</dbReference>
<evidence type="ECO:0000256" key="1">
    <source>
        <dbReference type="ARBA" id="ARBA00008950"/>
    </source>
</evidence>
<evidence type="ECO:0000259" key="2">
    <source>
        <dbReference type="Pfam" id="PF12850"/>
    </source>
</evidence>
<evidence type="ECO:0000313" key="4">
    <source>
        <dbReference type="Proteomes" id="UP000003527"/>
    </source>
</evidence>
<dbReference type="GO" id="GO:0005737">
    <property type="term" value="C:cytoplasm"/>
    <property type="evidence" value="ECO:0007669"/>
    <property type="project" value="TreeGrafter"/>
</dbReference>
<reference evidence="3 4" key="1">
    <citation type="submission" date="2011-08" db="EMBL/GenBank/DDBJ databases">
        <title>The Genome Sequence of Oribacterium sp. ACB7.</title>
        <authorList>
            <consortium name="The Broad Institute Genome Sequencing Platform"/>
            <person name="Earl A."/>
            <person name="Ward D."/>
            <person name="Feldgarden M."/>
            <person name="Gevers D."/>
            <person name="Sizova M."/>
            <person name="Hazen A."/>
            <person name="Epstein S."/>
            <person name="Young S.K."/>
            <person name="Zeng Q."/>
            <person name="Gargeya S."/>
            <person name="Fitzgerald M."/>
            <person name="Haas B."/>
            <person name="Abouelleil A."/>
            <person name="Alvarado L."/>
            <person name="Arachchi H.M."/>
            <person name="Berlin A."/>
            <person name="Brown A."/>
            <person name="Chapman S.B."/>
            <person name="Chen Z."/>
            <person name="Dunbar C."/>
            <person name="Freedman E."/>
            <person name="Gearin G."/>
            <person name="Gellesch M."/>
            <person name="Goldberg J."/>
            <person name="Griggs A."/>
            <person name="Gujja S."/>
            <person name="Heiman D."/>
            <person name="Howarth C."/>
            <person name="Larson L."/>
            <person name="Lui A."/>
            <person name="MacDonald P.J.P."/>
            <person name="Montmayeur A."/>
            <person name="Murphy C."/>
            <person name="Neiman D."/>
            <person name="Pearson M."/>
            <person name="Priest M."/>
            <person name="Roberts A."/>
            <person name="Saif S."/>
            <person name="Shea T."/>
            <person name="Shenoy N."/>
            <person name="Sisk P."/>
            <person name="Stolte C."/>
            <person name="Sykes S."/>
            <person name="Wortman J."/>
            <person name="Nusbaum C."/>
            <person name="Birren B."/>
        </authorList>
    </citation>
    <scope>NUCLEOTIDE SEQUENCE [LARGE SCALE GENOMIC DNA]</scope>
    <source>
        <strain evidence="3 4">ACB7</strain>
    </source>
</reference>
<evidence type="ECO:0000313" key="3">
    <source>
        <dbReference type="EMBL" id="EHL10880.1"/>
    </source>
</evidence>
<dbReference type="PATRIC" id="fig|796944.3.peg.1760"/>
<keyword evidence="4" id="KW-1185">Reference proteome</keyword>
<dbReference type="Pfam" id="PF12850">
    <property type="entry name" value="Metallophos_2"/>
    <property type="match status" value="1"/>
</dbReference>
<feature type="domain" description="Calcineurin-like phosphoesterase" evidence="2">
    <location>
        <begin position="1"/>
        <end position="191"/>
    </location>
</feature>
<dbReference type="InterPro" id="IPR011152">
    <property type="entry name" value="Pesterase_MJ0912"/>
</dbReference>
<organism evidence="3 4">
    <name type="scientific">Oribacterium asaccharolyticum ACB7</name>
    <dbReference type="NCBI Taxonomy" id="796944"/>
    <lineage>
        <taxon>Bacteria</taxon>
        <taxon>Bacillati</taxon>
        <taxon>Bacillota</taxon>
        <taxon>Clostridia</taxon>
        <taxon>Lachnospirales</taxon>
        <taxon>Lachnospiraceae</taxon>
        <taxon>Oribacterium</taxon>
    </lineage>
</organism>
<name>G9WVU3_9FIRM</name>
<dbReference type="GO" id="GO:0016791">
    <property type="term" value="F:phosphatase activity"/>
    <property type="evidence" value="ECO:0007669"/>
    <property type="project" value="TreeGrafter"/>
</dbReference>
<dbReference type="Gene3D" id="3.60.21.10">
    <property type="match status" value="1"/>
</dbReference>
<sequence>MKVLIFGDIHGNRYAMDALLCQAESLQPDKVIFLGDIIGYFYNPQEVIKSMHKIPNLTYIRGNHDQMFLESHEDRKKREVLAKKYGSSYLLDFSKEEIEFLSSSIPFLEMNLEGRDLYFCHGTPDDIYNGRYYPDSKEGLFILKPYDAVFLANTHYRLFRKQGNSLIINPGSSGLPRDGKGFSFILLDTDSMKWTYNNLDFDVHALHKEVENYEDFSENNKAYLLRRLGEYL</sequence>
<comment type="caution">
    <text evidence="3">The sequence shown here is derived from an EMBL/GenBank/DDBJ whole genome shotgun (WGS) entry which is preliminary data.</text>
</comment>
<dbReference type="Proteomes" id="UP000003527">
    <property type="component" value="Unassembled WGS sequence"/>
</dbReference>
<dbReference type="PANTHER" id="PTHR42850:SF2">
    <property type="entry name" value="BLL5683 PROTEIN"/>
    <property type="match status" value="1"/>
</dbReference>
<dbReference type="InterPro" id="IPR024654">
    <property type="entry name" value="Calcineurin-like_PHP_lpxH"/>
</dbReference>
<dbReference type="HOGENOM" id="CLU_074761_1_1_9"/>
<dbReference type="AlphaFoldDB" id="G9WVU3"/>
<protein>
    <recommendedName>
        <fullName evidence="2">Calcineurin-like phosphoesterase domain-containing protein</fullName>
    </recommendedName>
</protein>
<dbReference type="PANTHER" id="PTHR42850">
    <property type="entry name" value="METALLOPHOSPHOESTERASE"/>
    <property type="match status" value="1"/>
</dbReference>
<proteinExistence type="inferred from homology"/>
<dbReference type="EMBL" id="AFZD01000018">
    <property type="protein sequence ID" value="EHL10880.1"/>
    <property type="molecule type" value="Genomic_DNA"/>
</dbReference>